<dbReference type="EMBL" id="QEAN01000562">
    <property type="protein sequence ID" value="TPX32672.1"/>
    <property type="molecule type" value="Genomic_DNA"/>
</dbReference>
<dbReference type="AlphaFoldDB" id="A0A507BZ16"/>
<dbReference type="GO" id="GO:0006511">
    <property type="term" value="P:ubiquitin-dependent protein catabolic process"/>
    <property type="evidence" value="ECO:0007669"/>
    <property type="project" value="TreeGrafter"/>
</dbReference>
<comment type="caution">
    <text evidence="3">The sequence shown here is derived from an EMBL/GenBank/DDBJ whole genome shotgun (WGS) entry which is preliminary data.</text>
</comment>
<keyword evidence="2" id="KW-0812">Transmembrane</keyword>
<name>A0A507BZ16_9FUNG</name>
<feature type="region of interest" description="Disordered" evidence="1">
    <location>
        <begin position="414"/>
        <end position="461"/>
    </location>
</feature>
<protein>
    <submittedName>
        <fullName evidence="3">Uncharacterized protein</fullName>
    </submittedName>
</protein>
<gene>
    <name evidence="3" type="ORF">SeMB42_g07588</name>
</gene>
<dbReference type="GO" id="GO:0061630">
    <property type="term" value="F:ubiquitin protein ligase activity"/>
    <property type="evidence" value="ECO:0007669"/>
    <property type="project" value="TreeGrafter"/>
</dbReference>
<sequence>MWNFFASGFFRILLIQIFIVHRCMDVVAPRNPRRTRATYTASIILRIPLVAYGSRIIRSLSTLIFNPEKADRSNEEVLLSLFIFQCCTYIVEVFFNCLELGPGIAAELQGESPNLFEWAVTWHFNQPSRSSTNHSPTPTPTASSPMPISADISASSIKEPIPSVSSGIHAPPILIIAMLQCLQLCVLNASSALGLQHLRLIPTTFFALLGLTHFVWCVATDQMGMYPMLQWMGKVPELSVISIILIVATLYGAALLITNGAVRNRRIFNTHISLAEDFNQVLYKIGTACLEASQNMGLMRELDPITIPTDIDYGTAQTNMRLPDGVSGFALNDSTRPINEGDTGVETQDPVYPRQRGILRLWITFFRTVVYIMVRGVKFVRQLRQGEAADASRTCDEVVDRNSSSMTINAMRDEWNESLDDPDYLPSESSDDDDDDDDDEVDGQSTQAPDGGGTNEASADPAIHDDEETEESLYKEIFDLANDLIRASHEGPSDSTHSLAAWMSRPLSPLLRASPIPHNAVGLLADTMQEPPIMTRSARRRWEEAALSCRNTPSPAQASDLLHLIQSKRGSSGNRAGDGGCSSAGVVEPQP</sequence>
<reference evidence="3 4" key="1">
    <citation type="journal article" date="2019" name="Sci. Rep.">
        <title>Comparative genomics of chytrid fungi reveal insights into the obligate biotrophic and pathogenic lifestyle of Synchytrium endobioticum.</title>
        <authorList>
            <person name="van de Vossenberg B.T.L.H."/>
            <person name="Warris S."/>
            <person name="Nguyen H.D.T."/>
            <person name="van Gent-Pelzer M.P.E."/>
            <person name="Joly D.L."/>
            <person name="van de Geest H.C."/>
            <person name="Bonants P.J.M."/>
            <person name="Smith D.S."/>
            <person name="Levesque C.A."/>
            <person name="van der Lee T.A.J."/>
        </authorList>
    </citation>
    <scope>NUCLEOTIDE SEQUENCE [LARGE SCALE GENOMIC DNA]</scope>
    <source>
        <strain evidence="3 4">MB42</strain>
    </source>
</reference>
<feature type="non-terminal residue" evidence="3">
    <location>
        <position position="591"/>
    </location>
</feature>
<dbReference type="VEuPathDB" id="FungiDB:SeMB42_g07588"/>
<dbReference type="GO" id="GO:0016567">
    <property type="term" value="P:protein ubiquitination"/>
    <property type="evidence" value="ECO:0007669"/>
    <property type="project" value="TreeGrafter"/>
</dbReference>
<dbReference type="PANTHER" id="PTHR22696:SF1">
    <property type="entry name" value="E3 UBIQUITIN-PROTEIN LIGASE RNF26"/>
    <property type="match status" value="1"/>
</dbReference>
<dbReference type="PANTHER" id="PTHR22696">
    <property type="entry name" value="E3 UBIQUITIN-PROTEIN LIGASE RNF26"/>
    <property type="match status" value="1"/>
</dbReference>
<feature type="transmembrane region" description="Helical" evidence="2">
    <location>
        <begin position="200"/>
        <end position="219"/>
    </location>
</feature>
<evidence type="ECO:0000256" key="1">
    <source>
        <dbReference type="SAM" id="MobiDB-lite"/>
    </source>
</evidence>
<evidence type="ECO:0000256" key="2">
    <source>
        <dbReference type="SAM" id="Phobius"/>
    </source>
</evidence>
<evidence type="ECO:0000313" key="3">
    <source>
        <dbReference type="EMBL" id="TPX32672.1"/>
    </source>
</evidence>
<dbReference type="Proteomes" id="UP000317494">
    <property type="component" value="Unassembled WGS sequence"/>
</dbReference>
<feature type="transmembrane region" description="Helical" evidence="2">
    <location>
        <begin position="240"/>
        <end position="262"/>
    </location>
</feature>
<dbReference type="STRING" id="286115.A0A507BZ16"/>
<evidence type="ECO:0000313" key="4">
    <source>
        <dbReference type="Proteomes" id="UP000317494"/>
    </source>
</evidence>
<feature type="region of interest" description="Disordered" evidence="1">
    <location>
        <begin position="547"/>
        <end position="591"/>
    </location>
</feature>
<organism evidence="3 4">
    <name type="scientific">Synchytrium endobioticum</name>
    <dbReference type="NCBI Taxonomy" id="286115"/>
    <lineage>
        <taxon>Eukaryota</taxon>
        <taxon>Fungi</taxon>
        <taxon>Fungi incertae sedis</taxon>
        <taxon>Chytridiomycota</taxon>
        <taxon>Chytridiomycota incertae sedis</taxon>
        <taxon>Chytridiomycetes</taxon>
        <taxon>Synchytriales</taxon>
        <taxon>Synchytriaceae</taxon>
        <taxon>Synchytrium</taxon>
    </lineage>
</organism>
<feature type="compositionally biased region" description="Acidic residues" evidence="1">
    <location>
        <begin position="416"/>
        <end position="442"/>
    </location>
</feature>
<keyword evidence="2" id="KW-1133">Transmembrane helix</keyword>
<keyword evidence="4" id="KW-1185">Reference proteome</keyword>
<proteinExistence type="predicted"/>
<accession>A0A507BZ16</accession>
<keyword evidence="2" id="KW-0472">Membrane</keyword>